<dbReference type="InterPro" id="IPR036890">
    <property type="entry name" value="HATPase_C_sf"/>
</dbReference>
<evidence type="ECO:0000256" key="7">
    <source>
        <dbReference type="ARBA" id="ARBA00023235"/>
    </source>
</evidence>
<organism evidence="8">
    <name type="scientific">hydrothermal vent metagenome</name>
    <dbReference type="NCBI Taxonomy" id="652676"/>
    <lineage>
        <taxon>unclassified sequences</taxon>
        <taxon>metagenomes</taxon>
        <taxon>ecological metagenomes</taxon>
    </lineage>
</organism>
<dbReference type="PANTHER" id="PTHR45866:SF1">
    <property type="entry name" value="DNA GYRASE SUBUNIT B, MITOCHONDRIAL"/>
    <property type="match status" value="1"/>
</dbReference>
<dbReference type="GO" id="GO:0005524">
    <property type="term" value="F:ATP binding"/>
    <property type="evidence" value="ECO:0007669"/>
    <property type="project" value="UniProtKB-KW"/>
</dbReference>
<dbReference type="AlphaFoldDB" id="A0A3B0Z7B1"/>
<gene>
    <name evidence="8" type="ORF">MNBD_GAMMA12-2268</name>
</gene>
<keyword evidence="4" id="KW-0067">ATP-binding</keyword>
<evidence type="ECO:0000256" key="4">
    <source>
        <dbReference type="ARBA" id="ARBA00022840"/>
    </source>
</evidence>
<evidence type="ECO:0000256" key="2">
    <source>
        <dbReference type="ARBA" id="ARBA00010708"/>
    </source>
</evidence>
<reference evidence="8" key="1">
    <citation type="submission" date="2018-06" db="EMBL/GenBank/DDBJ databases">
        <authorList>
            <person name="Zhirakovskaya E."/>
        </authorList>
    </citation>
    <scope>NUCLEOTIDE SEQUENCE</scope>
</reference>
<dbReference type="GO" id="GO:0003918">
    <property type="term" value="F:DNA topoisomerase type II (double strand cut, ATP-hydrolyzing) activity"/>
    <property type="evidence" value="ECO:0007669"/>
    <property type="project" value="UniProtKB-EC"/>
</dbReference>
<proteinExistence type="inferred from homology"/>
<evidence type="ECO:0000256" key="3">
    <source>
        <dbReference type="ARBA" id="ARBA00022741"/>
    </source>
</evidence>
<dbReference type="Gene3D" id="3.30.565.10">
    <property type="entry name" value="Histidine kinase-like ATPase, C-terminal domain"/>
    <property type="match status" value="1"/>
</dbReference>
<keyword evidence="6" id="KW-0238">DNA-binding</keyword>
<evidence type="ECO:0000313" key="8">
    <source>
        <dbReference type="EMBL" id="VAW76586.1"/>
    </source>
</evidence>
<dbReference type="EMBL" id="UOFL01000110">
    <property type="protein sequence ID" value="VAW76586.1"/>
    <property type="molecule type" value="Genomic_DNA"/>
</dbReference>
<keyword evidence="3" id="KW-0547">Nucleotide-binding</keyword>
<comment type="catalytic activity">
    <reaction evidence="1">
        <text>ATP-dependent breakage, passage and rejoining of double-stranded DNA.</text>
        <dbReference type="EC" id="5.6.2.2"/>
    </reaction>
</comment>
<dbReference type="PANTHER" id="PTHR45866">
    <property type="entry name" value="DNA GYRASE/TOPOISOMERASE SUBUNIT B"/>
    <property type="match status" value="1"/>
</dbReference>
<evidence type="ECO:0000256" key="1">
    <source>
        <dbReference type="ARBA" id="ARBA00000185"/>
    </source>
</evidence>
<accession>A0A3B0Z7B1</accession>
<comment type="similarity">
    <text evidence="2">Belongs to the type II topoisomerase GyrB family.</text>
</comment>
<dbReference type="SUPFAM" id="SSF55874">
    <property type="entry name" value="ATPase domain of HSP90 chaperone/DNA topoisomerase II/histidine kinase"/>
    <property type="match status" value="1"/>
</dbReference>
<evidence type="ECO:0000256" key="5">
    <source>
        <dbReference type="ARBA" id="ARBA00023029"/>
    </source>
</evidence>
<name>A0A3B0Z7B1_9ZZZZ</name>
<keyword evidence="7" id="KW-0413">Isomerase</keyword>
<keyword evidence="5" id="KW-0799">Topoisomerase</keyword>
<evidence type="ECO:0000256" key="6">
    <source>
        <dbReference type="ARBA" id="ARBA00023125"/>
    </source>
</evidence>
<sequence length="206" mass="23330">MSEEYDASSIVVLKGLEAVRKRPGMYLGDLKAPELSSRLLLQALCHAVDEIIDNNCTNIFIFIKNKTAEITYDAGMPLEYDKEYQECPAAIIFLTLHSGCSNRKKHIEVGSEYCEIGLATLNAVCLRLEVNIVQNGKTAKIVFNKGEMEEPFELKKSTEPDSTALLFELDPTIIEKTLFDTAIVEKRIKKLKGQYPKINIEFRHER</sequence>
<dbReference type="GO" id="GO:0003677">
    <property type="term" value="F:DNA binding"/>
    <property type="evidence" value="ECO:0007669"/>
    <property type="project" value="UniProtKB-KW"/>
</dbReference>
<evidence type="ECO:0008006" key="9">
    <source>
        <dbReference type="Google" id="ProtNLM"/>
    </source>
</evidence>
<protein>
    <recommendedName>
        <fullName evidence="9">Histidine kinase/HSP90-like ATPase domain-containing protein</fullName>
    </recommendedName>
</protein>